<dbReference type="EMBL" id="JBAKAX010000070">
    <property type="protein sequence ID" value="MEL0606479.1"/>
    <property type="molecule type" value="Genomic_DNA"/>
</dbReference>
<gene>
    <name evidence="1" type="ORF">V6250_20165</name>
</gene>
<proteinExistence type="predicted"/>
<comment type="caution">
    <text evidence="1">The sequence shown here is derived from an EMBL/GenBank/DDBJ whole genome shotgun (WGS) entry which is preliminary data.</text>
</comment>
<sequence length="63" mass="7645">GYMWCGITWLELVTLAIIFKGWRCSFAYNWVNYLDRVFLIIIQKWLYVVWDYLACTGDPCHYL</sequence>
<dbReference type="Proteomes" id="UP001374952">
    <property type="component" value="Unassembled WGS sequence"/>
</dbReference>
<feature type="non-terminal residue" evidence="1">
    <location>
        <position position="1"/>
    </location>
</feature>
<evidence type="ECO:0000313" key="2">
    <source>
        <dbReference type="Proteomes" id="UP001374952"/>
    </source>
</evidence>
<keyword evidence="2" id="KW-1185">Reference proteome</keyword>
<name>A0ACC6R961_9GAMM</name>
<organism evidence="1 2">
    <name type="scientific">Pseudoalteromonas undina</name>
    <dbReference type="NCBI Taxonomy" id="43660"/>
    <lineage>
        <taxon>Bacteria</taxon>
        <taxon>Pseudomonadati</taxon>
        <taxon>Pseudomonadota</taxon>
        <taxon>Gammaproteobacteria</taxon>
        <taxon>Alteromonadales</taxon>
        <taxon>Pseudoalteromonadaceae</taxon>
        <taxon>Pseudoalteromonas</taxon>
    </lineage>
</organism>
<protein>
    <submittedName>
        <fullName evidence="1">Uncharacterized protein</fullName>
    </submittedName>
</protein>
<reference evidence="1" key="1">
    <citation type="submission" date="2024-02" db="EMBL/GenBank/DDBJ databases">
        <title>Bacteria isolated from the canopy kelp, Nereocystis luetkeana.</title>
        <authorList>
            <person name="Pfister C.A."/>
            <person name="Younker I.T."/>
            <person name="Light S.H."/>
        </authorList>
    </citation>
    <scope>NUCLEOTIDE SEQUENCE</scope>
    <source>
        <strain evidence="1">TN.2.01</strain>
    </source>
</reference>
<evidence type="ECO:0000313" key="1">
    <source>
        <dbReference type="EMBL" id="MEL0606479.1"/>
    </source>
</evidence>
<accession>A0ACC6R961</accession>